<protein>
    <submittedName>
        <fullName evidence="1">Uncharacterized protein</fullName>
    </submittedName>
</protein>
<sequence length="102" mass="11541">MKNLRLRGEMEVRRGGFGMGDYREMFVDNNNIDTDTGEESHKDEDYEPGLDDQSTLESNEIKDMLAKYNESLTNSVDLKQEENIGTASNTVISKQEAMDANV</sequence>
<accession>A0ACB9GP96</accession>
<dbReference type="EMBL" id="CM042031">
    <property type="protein sequence ID" value="KAI3785031.1"/>
    <property type="molecule type" value="Genomic_DNA"/>
</dbReference>
<comment type="caution">
    <text evidence="1">The sequence shown here is derived from an EMBL/GenBank/DDBJ whole genome shotgun (WGS) entry which is preliminary data.</text>
</comment>
<keyword evidence="2" id="KW-1185">Reference proteome</keyword>
<organism evidence="1 2">
    <name type="scientific">Smallanthus sonchifolius</name>
    <dbReference type="NCBI Taxonomy" id="185202"/>
    <lineage>
        <taxon>Eukaryota</taxon>
        <taxon>Viridiplantae</taxon>
        <taxon>Streptophyta</taxon>
        <taxon>Embryophyta</taxon>
        <taxon>Tracheophyta</taxon>
        <taxon>Spermatophyta</taxon>
        <taxon>Magnoliopsida</taxon>
        <taxon>eudicotyledons</taxon>
        <taxon>Gunneridae</taxon>
        <taxon>Pentapetalae</taxon>
        <taxon>asterids</taxon>
        <taxon>campanulids</taxon>
        <taxon>Asterales</taxon>
        <taxon>Asteraceae</taxon>
        <taxon>Asteroideae</taxon>
        <taxon>Heliantheae alliance</taxon>
        <taxon>Millerieae</taxon>
        <taxon>Smallanthus</taxon>
    </lineage>
</organism>
<evidence type="ECO:0000313" key="1">
    <source>
        <dbReference type="EMBL" id="KAI3785031.1"/>
    </source>
</evidence>
<proteinExistence type="predicted"/>
<gene>
    <name evidence="1" type="ORF">L1987_44140</name>
</gene>
<name>A0ACB9GP96_9ASTR</name>
<reference evidence="1 2" key="2">
    <citation type="journal article" date="2022" name="Mol. Ecol. Resour.">
        <title>The genomes of chicory, endive, great burdock and yacon provide insights into Asteraceae paleo-polyploidization history and plant inulin production.</title>
        <authorList>
            <person name="Fan W."/>
            <person name="Wang S."/>
            <person name="Wang H."/>
            <person name="Wang A."/>
            <person name="Jiang F."/>
            <person name="Liu H."/>
            <person name="Zhao H."/>
            <person name="Xu D."/>
            <person name="Zhang Y."/>
        </authorList>
    </citation>
    <scope>NUCLEOTIDE SEQUENCE [LARGE SCALE GENOMIC DNA]</scope>
    <source>
        <strain evidence="2">cv. Yunnan</strain>
        <tissue evidence="1">Leaves</tissue>
    </source>
</reference>
<dbReference type="Proteomes" id="UP001056120">
    <property type="component" value="Linkage Group LG14"/>
</dbReference>
<evidence type="ECO:0000313" key="2">
    <source>
        <dbReference type="Proteomes" id="UP001056120"/>
    </source>
</evidence>
<reference evidence="2" key="1">
    <citation type="journal article" date="2022" name="Mol. Ecol. Resour.">
        <title>The genomes of chicory, endive, great burdock and yacon provide insights into Asteraceae palaeo-polyploidization history and plant inulin production.</title>
        <authorList>
            <person name="Fan W."/>
            <person name="Wang S."/>
            <person name="Wang H."/>
            <person name="Wang A."/>
            <person name="Jiang F."/>
            <person name="Liu H."/>
            <person name="Zhao H."/>
            <person name="Xu D."/>
            <person name="Zhang Y."/>
        </authorList>
    </citation>
    <scope>NUCLEOTIDE SEQUENCE [LARGE SCALE GENOMIC DNA]</scope>
    <source>
        <strain evidence="2">cv. Yunnan</strain>
    </source>
</reference>